<keyword evidence="3" id="KW-1185">Reference proteome</keyword>
<evidence type="ECO:0000256" key="1">
    <source>
        <dbReference type="SAM" id="MobiDB-lite"/>
    </source>
</evidence>
<evidence type="ECO:0000313" key="3">
    <source>
        <dbReference type="Proteomes" id="UP000324222"/>
    </source>
</evidence>
<name>A0A5B7CZW8_PORTR</name>
<dbReference type="Proteomes" id="UP000324222">
    <property type="component" value="Unassembled WGS sequence"/>
</dbReference>
<feature type="region of interest" description="Disordered" evidence="1">
    <location>
        <begin position="59"/>
        <end position="83"/>
    </location>
</feature>
<proteinExistence type="predicted"/>
<feature type="compositionally biased region" description="Polar residues" evidence="1">
    <location>
        <begin position="68"/>
        <end position="83"/>
    </location>
</feature>
<accession>A0A5B7CZW8</accession>
<organism evidence="2 3">
    <name type="scientific">Portunus trituberculatus</name>
    <name type="common">Swimming crab</name>
    <name type="synonym">Neptunus trituberculatus</name>
    <dbReference type="NCBI Taxonomy" id="210409"/>
    <lineage>
        <taxon>Eukaryota</taxon>
        <taxon>Metazoa</taxon>
        <taxon>Ecdysozoa</taxon>
        <taxon>Arthropoda</taxon>
        <taxon>Crustacea</taxon>
        <taxon>Multicrustacea</taxon>
        <taxon>Malacostraca</taxon>
        <taxon>Eumalacostraca</taxon>
        <taxon>Eucarida</taxon>
        <taxon>Decapoda</taxon>
        <taxon>Pleocyemata</taxon>
        <taxon>Brachyura</taxon>
        <taxon>Eubrachyura</taxon>
        <taxon>Portunoidea</taxon>
        <taxon>Portunidae</taxon>
        <taxon>Portuninae</taxon>
        <taxon>Portunus</taxon>
    </lineage>
</organism>
<comment type="caution">
    <text evidence="2">The sequence shown here is derived from an EMBL/GenBank/DDBJ whole genome shotgun (WGS) entry which is preliminary data.</text>
</comment>
<reference evidence="2 3" key="1">
    <citation type="submission" date="2019-05" db="EMBL/GenBank/DDBJ databases">
        <title>Another draft genome of Portunus trituberculatus and its Hox gene families provides insights of decapod evolution.</title>
        <authorList>
            <person name="Jeong J.-H."/>
            <person name="Song I."/>
            <person name="Kim S."/>
            <person name="Choi T."/>
            <person name="Kim D."/>
            <person name="Ryu S."/>
            <person name="Kim W."/>
        </authorList>
    </citation>
    <scope>NUCLEOTIDE SEQUENCE [LARGE SCALE GENOMIC DNA]</scope>
    <source>
        <tissue evidence="2">Muscle</tissue>
    </source>
</reference>
<gene>
    <name evidence="2" type="ORF">E2C01_007677</name>
</gene>
<dbReference type="EMBL" id="VSRR010000387">
    <property type="protein sequence ID" value="MPC14899.1"/>
    <property type="molecule type" value="Genomic_DNA"/>
</dbReference>
<sequence>MIVACGVHYEAGGGSGGQRWPERRCTPAPPLLLLRLQSLSGIGEFTTLITPVGEAHHSPLNHWDQGAYSPSPSHSPRSLATTL</sequence>
<evidence type="ECO:0000313" key="2">
    <source>
        <dbReference type="EMBL" id="MPC14899.1"/>
    </source>
</evidence>
<protein>
    <submittedName>
        <fullName evidence="2">Uncharacterized protein</fullName>
    </submittedName>
</protein>
<dbReference type="AlphaFoldDB" id="A0A5B7CZW8"/>